<dbReference type="AlphaFoldDB" id="A0A0B7FKJ4"/>
<dbReference type="GO" id="GO:0030686">
    <property type="term" value="C:90S preribosome"/>
    <property type="evidence" value="ECO:0007669"/>
    <property type="project" value="TreeGrafter"/>
</dbReference>
<dbReference type="OrthoDB" id="3364872at2759"/>
<evidence type="ECO:0000256" key="1">
    <source>
        <dbReference type="ARBA" id="ARBA00023054"/>
    </source>
</evidence>
<reference evidence="4 5" key="1">
    <citation type="submission" date="2014-11" db="EMBL/GenBank/DDBJ databases">
        <authorList>
            <person name="Wibberg Daniel"/>
        </authorList>
    </citation>
    <scope>NUCLEOTIDE SEQUENCE [LARGE SCALE GENOMIC DNA]</scope>
    <source>
        <strain evidence="4">Rhizoctonia solani AG1-IB 7/3/14</strain>
    </source>
</reference>
<dbReference type="GO" id="GO:0005634">
    <property type="term" value="C:nucleus"/>
    <property type="evidence" value="ECO:0007669"/>
    <property type="project" value="TreeGrafter"/>
</dbReference>
<evidence type="ECO:0000313" key="4">
    <source>
        <dbReference type="EMBL" id="CEL58496.1"/>
    </source>
</evidence>
<dbReference type="GO" id="GO:0030490">
    <property type="term" value="P:maturation of SSU-rRNA"/>
    <property type="evidence" value="ECO:0007669"/>
    <property type="project" value="TreeGrafter"/>
</dbReference>
<feature type="compositionally biased region" description="Acidic residues" evidence="2">
    <location>
        <begin position="220"/>
        <end position="234"/>
    </location>
</feature>
<feature type="region of interest" description="Disordered" evidence="2">
    <location>
        <begin position="147"/>
        <end position="440"/>
    </location>
</feature>
<dbReference type="Pfam" id="PF09073">
    <property type="entry name" value="BUD22"/>
    <property type="match status" value="1"/>
</dbReference>
<dbReference type="EMBL" id="LN679130">
    <property type="protein sequence ID" value="CEL58496.1"/>
    <property type="molecule type" value="Genomic_DNA"/>
</dbReference>
<dbReference type="STRING" id="1108050.A0A0B7FKJ4"/>
<dbReference type="InterPro" id="IPR015158">
    <property type="entry name" value="Bud22_dom"/>
</dbReference>
<feature type="compositionally biased region" description="Acidic residues" evidence="2">
    <location>
        <begin position="292"/>
        <end position="301"/>
    </location>
</feature>
<dbReference type="PANTHER" id="PTHR23325:SF1">
    <property type="entry name" value="SERUM RESPONSE FACTOR-BINDING PROTEIN 1"/>
    <property type="match status" value="1"/>
</dbReference>
<evidence type="ECO:0000313" key="5">
    <source>
        <dbReference type="Proteomes" id="UP000059188"/>
    </source>
</evidence>
<dbReference type="Proteomes" id="UP000059188">
    <property type="component" value="Unassembled WGS sequence"/>
</dbReference>
<gene>
    <name evidence="4" type="ORF">RSOLAG1IB_08587</name>
</gene>
<dbReference type="InterPro" id="IPR037393">
    <property type="entry name" value="Bud22/SRFB1"/>
</dbReference>
<accession>A0A0B7FKJ4</accession>
<feature type="compositionally biased region" description="Basic and acidic residues" evidence="2">
    <location>
        <begin position="403"/>
        <end position="412"/>
    </location>
</feature>
<protein>
    <submittedName>
        <fullName evidence="4">BUD22 family protein C4F10,06</fullName>
    </submittedName>
</protein>
<dbReference type="PANTHER" id="PTHR23325">
    <property type="entry name" value="SERUM RESPONSE FACTOR-BINDING"/>
    <property type="match status" value="1"/>
</dbReference>
<sequence>MAGQKRKRDAESVDDGALQRKITGKLHHSFKEATQAAKKAKAFEVQRTVKKLKDARQKAPEDVSGLEKKLEAAKALDHAALARISLSRKIQKIKTLAENPMIQVALAEVDIPSFESITGEAKQAVLSSKILAGEVGKLCTALKDLVEPAEEPEQKDSSGEEDEVEWKGIGANQDDDDDEDEGDIPDSAALESALKKLGIPLDSVPHDTQSDSPSEIDSVVLDDGEESEDVDDGASWESGSVDSEGNIRHAVSPSGSSTGSSPPPKKQTKTTSKTESRFLPSLAAGFIRGDSDGSDIEDADVAPERKNRRGQRARKAIWEKKYGKNANHVKKAREEVAARGRGRGRGRGGFASRVGRGAPLAMDGQGGRPGLSRGAPTGRGGRVRPPPAPLPTTRDSGWQQRPPKKEKDEKPIHPSWIAKQKLKSKESIAAAPQGKKIVFD</sequence>
<feature type="domain" description="Bud22" evidence="3">
    <location>
        <begin position="26"/>
        <end position="440"/>
    </location>
</feature>
<proteinExistence type="predicted"/>
<evidence type="ECO:0000256" key="2">
    <source>
        <dbReference type="SAM" id="MobiDB-lite"/>
    </source>
</evidence>
<feature type="compositionally biased region" description="Basic residues" evidence="2">
    <location>
        <begin position="306"/>
        <end position="315"/>
    </location>
</feature>
<feature type="compositionally biased region" description="Acidic residues" evidence="2">
    <location>
        <begin position="173"/>
        <end position="184"/>
    </location>
</feature>
<evidence type="ECO:0000259" key="3">
    <source>
        <dbReference type="Pfam" id="PF09073"/>
    </source>
</evidence>
<name>A0A0B7FKJ4_THACB</name>
<organism evidence="4 5">
    <name type="scientific">Thanatephorus cucumeris (strain AG1-IB / isolate 7/3/14)</name>
    <name type="common">Lettuce bottom rot fungus</name>
    <name type="synonym">Rhizoctonia solani</name>
    <dbReference type="NCBI Taxonomy" id="1108050"/>
    <lineage>
        <taxon>Eukaryota</taxon>
        <taxon>Fungi</taxon>
        <taxon>Dikarya</taxon>
        <taxon>Basidiomycota</taxon>
        <taxon>Agaricomycotina</taxon>
        <taxon>Agaricomycetes</taxon>
        <taxon>Cantharellales</taxon>
        <taxon>Ceratobasidiaceae</taxon>
        <taxon>Rhizoctonia</taxon>
        <taxon>Rhizoctonia solani AG-1</taxon>
    </lineage>
</organism>
<keyword evidence="1" id="KW-0175">Coiled coil</keyword>
<keyword evidence="5" id="KW-1185">Reference proteome</keyword>